<evidence type="ECO:0000256" key="1">
    <source>
        <dbReference type="ARBA" id="ARBA00004651"/>
    </source>
</evidence>
<evidence type="ECO:0000313" key="12">
    <source>
        <dbReference type="Proteomes" id="UP000066042"/>
    </source>
</evidence>
<keyword evidence="4 9" id="KW-0812">Transmembrane</keyword>
<feature type="transmembrane region" description="Helical" evidence="9">
    <location>
        <begin position="476"/>
        <end position="495"/>
    </location>
</feature>
<evidence type="ECO:0000313" key="11">
    <source>
        <dbReference type="EMBL" id="ALM75765.1"/>
    </source>
</evidence>
<feature type="transmembrane region" description="Helical" evidence="9">
    <location>
        <begin position="447"/>
        <end position="470"/>
    </location>
</feature>
<comment type="similarity">
    <text evidence="9">Belongs to the SecD/SecF family. SecD subfamily.</text>
</comment>
<sequence length="507" mass="55940">MNWKKLFLNWRILLLTIFILGSIASLLTYGLTFGLDISGGTAITVKLEKPVDQSTMEQVKISLEKRLNQLGVKDIKVEPWGNQYLIVKVAGVTEEEARSVKETIERQGVFYAEFEGVIFATGKDIVQVFSIQIEPKGTYYEWSVPFRISKQAAEKFAELAKDKAGYPVDMFLDPPVNSLFVVSQDGYNLMTTDFKAEAPNAMPLTERIKKAFNIDTIAYTNQSAEEMAKLAKNKELVVLVGVDKNLKDQLEARGIKVRYFEPQQGESLKNVITRALGLYGPYSLGSGLAQGVPQTNVRITGTAPNQYLAQQEAQVIAVVLSSGSLPVKVYVEGSQYISPELGENFKRQVLIAGIAALIVVGLIIWLHYRKLKIAIPVTFTSLSEVIIILGIAALIKWNLDLPSIAGIIAAIGTGVDQQIVITDELLGRRGREKIVKRSSILKRMGRAFFVILASATTTVVAMSFLFKFFVGGLRGFAFTTILGVMIGILITRPAYAEIAKFLIGEKR</sequence>
<dbReference type="InterPro" id="IPR022646">
    <property type="entry name" value="SecD/SecF_CS"/>
</dbReference>
<dbReference type="Gene3D" id="3.30.70.3400">
    <property type="match status" value="1"/>
</dbReference>
<dbReference type="GO" id="GO:0006605">
    <property type="term" value="P:protein targeting"/>
    <property type="evidence" value="ECO:0007669"/>
    <property type="project" value="UniProtKB-UniRule"/>
</dbReference>
<name>A0A0S1XDB8_THEBA</name>
<dbReference type="GO" id="GO:0005886">
    <property type="term" value="C:plasma membrane"/>
    <property type="evidence" value="ECO:0007669"/>
    <property type="project" value="UniProtKB-SubCell"/>
</dbReference>
<feature type="transmembrane region" description="Helical" evidence="9">
    <location>
        <begin position="373"/>
        <end position="395"/>
    </location>
</feature>
<dbReference type="InterPro" id="IPR048634">
    <property type="entry name" value="SecD_SecF_C"/>
</dbReference>
<dbReference type="RefSeq" id="WP_056934305.1">
    <property type="nucleotide sequence ID" value="NZ_CP013050.1"/>
</dbReference>
<dbReference type="SUPFAM" id="SSF82866">
    <property type="entry name" value="Multidrug efflux transporter AcrB transmembrane domain"/>
    <property type="match status" value="1"/>
</dbReference>
<dbReference type="Proteomes" id="UP000066042">
    <property type="component" value="Chromosome"/>
</dbReference>
<keyword evidence="3 9" id="KW-1003">Cell membrane</keyword>
<feature type="transmembrane region" description="Helical" evidence="9">
    <location>
        <begin position="401"/>
        <end position="426"/>
    </location>
</feature>
<evidence type="ECO:0000256" key="3">
    <source>
        <dbReference type="ARBA" id="ARBA00022475"/>
    </source>
</evidence>
<evidence type="ECO:0000256" key="4">
    <source>
        <dbReference type="ARBA" id="ARBA00022692"/>
    </source>
</evidence>
<proteinExistence type="inferred from homology"/>
<keyword evidence="2 9" id="KW-0813">Transport</keyword>
<dbReference type="GO" id="GO:0065002">
    <property type="term" value="P:intracellular protein transmembrane transport"/>
    <property type="evidence" value="ECO:0007669"/>
    <property type="project" value="UniProtKB-UniRule"/>
</dbReference>
<dbReference type="HAMAP" id="MF_01463_A">
    <property type="entry name" value="SecD_A"/>
    <property type="match status" value="1"/>
</dbReference>
<comment type="function">
    <text evidence="9">Involved in protein export.</text>
</comment>
<feature type="domain" description="Protein export membrane protein SecD/SecF C-terminal" evidence="10">
    <location>
        <begin position="334"/>
        <end position="490"/>
    </location>
</feature>
<feature type="transmembrane region" description="Helical" evidence="9">
    <location>
        <begin position="12"/>
        <end position="31"/>
    </location>
</feature>
<feature type="transmembrane region" description="Helical" evidence="9">
    <location>
        <begin position="349"/>
        <end position="366"/>
    </location>
</feature>
<dbReference type="AlphaFoldDB" id="A0A0S1XDB8"/>
<comment type="subunit">
    <text evidence="9">Part of the protein translocation apparatus. Forms a complex with SecF.</text>
</comment>
<keyword evidence="8 9" id="KW-0472">Membrane</keyword>
<dbReference type="PANTHER" id="PTHR30081">
    <property type="entry name" value="PROTEIN-EXPORT MEMBRANE PROTEIN SEC"/>
    <property type="match status" value="1"/>
</dbReference>
<gene>
    <name evidence="9 11" type="primary">secD</name>
    <name evidence="11" type="ORF">TBCH5v1_1857</name>
</gene>
<evidence type="ECO:0000256" key="7">
    <source>
        <dbReference type="ARBA" id="ARBA00023010"/>
    </source>
</evidence>
<dbReference type="GeneID" id="26137095"/>
<dbReference type="InterPro" id="IPR022813">
    <property type="entry name" value="SecD/SecF_arch_bac"/>
</dbReference>
<evidence type="ECO:0000256" key="9">
    <source>
        <dbReference type="HAMAP-Rule" id="MF_01463"/>
    </source>
</evidence>
<dbReference type="NCBIfam" id="NF006216">
    <property type="entry name" value="PRK08343.1-2"/>
    <property type="match status" value="1"/>
</dbReference>
<dbReference type="PATRIC" id="fig|55802.8.peg.1839"/>
<dbReference type="PANTHER" id="PTHR30081:SF1">
    <property type="entry name" value="PROTEIN TRANSLOCASE SUBUNIT SECD"/>
    <property type="match status" value="1"/>
</dbReference>
<reference evidence="11 12" key="1">
    <citation type="journal article" date="2016" name="Genome Announc.">
        <title>Complete genome sequence of the hyperthermophilic and piezophilic archaeon Thermococcus barophilus Ch5, capable of growth at the expense of hydrogenogenesis from carbon monoxide and formate.</title>
        <authorList>
            <person name="Oger P."/>
            <person name="Sokolova T.G."/>
            <person name="Kozhevnikova D.A."/>
            <person name="Taranov E.A."/>
            <person name="Vannier P."/>
            <person name="Lee H.S."/>
            <person name="Kwon K.K."/>
            <person name="Kang S.G."/>
            <person name="Lee J.H."/>
            <person name="Bonch-Osmolovskaya E.A."/>
            <person name="Lebedinsky A.V."/>
        </authorList>
    </citation>
    <scope>NUCLEOTIDE SEQUENCE [LARGE SCALE GENOMIC DNA]</scope>
    <source>
        <strain evidence="12">Ch5</strain>
    </source>
</reference>
<dbReference type="InterPro" id="IPR024912">
    <property type="entry name" value="SecD_arc"/>
</dbReference>
<evidence type="ECO:0000256" key="2">
    <source>
        <dbReference type="ARBA" id="ARBA00022448"/>
    </source>
</evidence>
<keyword evidence="5 9" id="KW-0653">Protein transport</keyword>
<evidence type="ECO:0000256" key="6">
    <source>
        <dbReference type="ARBA" id="ARBA00022989"/>
    </source>
</evidence>
<evidence type="ECO:0000259" key="10">
    <source>
        <dbReference type="Pfam" id="PF02355"/>
    </source>
</evidence>
<accession>A0A0S1XDB8</accession>
<evidence type="ECO:0000256" key="5">
    <source>
        <dbReference type="ARBA" id="ARBA00022927"/>
    </source>
</evidence>
<organism evidence="11 12">
    <name type="scientific">Thermococcus barophilus</name>
    <dbReference type="NCBI Taxonomy" id="55802"/>
    <lineage>
        <taxon>Archaea</taxon>
        <taxon>Methanobacteriati</taxon>
        <taxon>Methanobacteriota</taxon>
        <taxon>Thermococci</taxon>
        <taxon>Thermococcales</taxon>
        <taxon>Thermococcaceae</taxon>
        <taxon>Thermococcus</taxon>
    </lineage>
</organism>
<protein>
    <recommendedName>
        <fullName evidence="9">Protein-export membrane protein SecD</fullName>
    </recommendedName>
</protein>
<keyword evidence="7 9" id="KW-0811">Translocation</keyword>
<comment type="subcellular location">
    <subcellularLocation>
        <location evidence="1 9">Cell membrane</location>
        <topology evidence="1 9">Multi-pass membrane protein</topology>
    </subcellularLocation>
</comment>
<evidence type="ECO:0000256" key="8">
    <source>
        <dbReference type="ARBA" id="ARBA00023136"/>
    </source>
</evidence>
<keyword evidence="6 9" id="KW-1133">Transmembrane helix</keyword>
<dbReference type="Pfam" id="PF07549">
    <property type="entry name" value="Sec_GG"/>
    <property type="match status" value="1"/>
</dbReference>
<dbReference type="Pfam" id="PF02355">
    <property type="entry name" value="SecD_SecF_C"/>
    <property type="match status" value="1"/>
</dbReference>
<dbReference type="STRING" id="55802.TBCH5v1_1857"/>
<dbReference type="Gene3D" id="1.20.1640.10">
    <property type="entry name" value="Multidrug efflux transporter AcrB transmembrane domain"/>
    <property type="match status" value="1"/>
</dbReference>
<dbReference type="EMBL" id="CP013050">
    <property type="protein sequence ID" value="ALM75765.1"/>
    <property type="molecule type" value="Genomic_DNA"/>
</dbReference>